<accession>A0AA39X6L3</accession>
<protein>
    <submittedName>
        <fullName evidence="1">Uncharacterized protein</fullName>
    </submittedName>
</protein>
<sequence length="693" mass="76940">MRAFNRRPKRPFCQKGSLEAPGRLILRNKDFRMASPVSIGDVLLLCKLAFRLGRTFTSGRKSAPAELREVENQLYSLSAALSYLHTSPIAASSQLANGALAAELEDGQHGRVILAKMLENCGETLSHLESVVERYATMKGSSSNSEESLPKRWSKRLLRDFNKIKWTTEGGDLAVLRSQLMIHINSINVVLGVVNNEHIGRIEDTLGSAIPLLKEIQKYVSQGRHATPVATVAMAQPQQSQEVTALGSFTPSFELCMTLSNDRTEVLCPAATLDPHWSKSGRLRASGDSEASGKLFICGCLSPPVQHATRLSPLSLTPLSFVIRLADHELSWMVYKIADRDSGSQISLVIRKLSPRHLVDFEGLFVRMLSTSRARSWLRQGMGTTLAFVAKDLDGRQEALVLSRIADISSASSAVECVTITADNLTYSRKDIDDMEITHYVKCELQSFLSVTEVHSTLQPRTCAHIVIYYRAEMGHDSDIVKTTIKLEYNTRVRLCGECTEVTLDHVECTGTTTEGHGHDLPSGMVSIKFSSQSAAERFKAKVKQMCIELSLICMRSPQPNEEIVLQLEASAIHTEAIATAEASLLIVRDITTSLSRLIITSHDGRTIVSQRLPPDFADNRSSSDNFRSRTLVAQILESGRIQIKEYPDGFSHLFVSDVRTNKLFQGWIQSRLWQYSLPFRNLPLLPPTSRDD</sequence>
<evidence type="ECO:0000313" key="1">
    <source>
        <dbReference type="EMBL" id="KAK0627927.1"/>
    </source>
</evidence>
<dbReference type="PANTHER" id="PTHR38886:SF1">
    <property type="entry name" value="NACHT-NTPASE AND P-LOOP NTPASES N-TERMINAL DOMAIN-CONTAINING PROTEIN"/>
    <property type="match status" value="1"/>
</dbReference>
<keyword evidence="2" id="KW-1185">Reference proteome</keyword>
<dbReference type="Proteomes" id="UP001175000">
    <property type="component" value="Unassembled WGS sequence"/>
</dbReference>
<name>A0AA39X6L3_9PEZI</name>
<gene>
    <name evidence="1" type="ORF">B0T14DRAFT_146378</name>
</gene>
<dbReference type="PANTHER" id="PTHR38886">
    <property type="entry name" value="SESA DOMAIN-CONTAINING PROTEIN"/>
    <property type="match status" value="1"/>
</dbReference>
<proteinExistence type="predicted"/>
<dbReference type="EMBL" id="JAULSU010000002">
    <property type="protein sequence ID" value="KAK0627927.1"/>
    <property type="molecule type" value="Genomic_DNA"/>
</dbReference>
<organism evidence="1 2">
    <name type="scientific">Immersiella caudata</name>
    <dbReference type="NCBI Taxonomy" id="314043"/>
    <lineage>
        <taxon>Eukaryota</taxon>
        <taxon>Fungi</taxon>
        <taxon>Dikarya</taxon>
        <taxon>Ascomycota</taxon>
        <taxon>Pezizomycotina</taxon>
        <taxon>Sordariomycetes</taxon>
        <taxon>Sordariomycetidae</taxon>
        <taxon>Sordariales</taxon>
        <taxon>Lasiosphaeriaceae</taxon>
        <taxon>Immersiella</taxon>
    </lineage>
</organism>
<dbReference type="AlphaFoldDB" id="A0AA39X6L3"/>
<reference evidence="1" key="1">
    <citation type="submission" date="2023-06" db="EMBL/GenBank/DDBJ databases">
        <title>Genome-scale phylogeny and comparative genomics of the fungal order Sordariales.</title>
        <authorList>
            <consortium name="Lawrence Berkeley National Laboratory"/>
            <person name="Hensen N."/>
            <person name="Bonometti L."/>
            <person name="Westerberg I."/>
            <person name="Brannstrom I.O."/>
            <person name="Guillou S."/>
            <person name="Cros-Aarteil S."/>
            <person name="Calhoun S."/>
            <person name="Haridas S."/>
            <person name="Kuo A."/>
            <person name="Mondo S."/>
            <person name="Pangilinan J."/>
            <person name="Riley R."/>
            <person name="Labutti K."/>
            <person name="Andreopoulos B."/>
            <person name="Lipzen A."/>
            <person name="Chen C."/>
            <person name="Yanf M."/>
            <person name="Daum C."/>
            <person name="Ng V."/>
            <person name="Clum A."/>
            <person name="Steindorff A."/>
            <person name="Ohm R."/>
            <person name="Martin F."/>
            <person name="Silar P."/>
            <person name="Natvig D."/>
            <person name="Lalanne C."/>
            <person name="Gautier V."/>
            <person name="Ament-Velasquez S.L."/>
            <person name="Kruys A."/>
            <person name="Hutchinson M.I."/>
            <person name="Powell A.J."/>
            <person name="Barry K."/>
            <person name="Miller A.N."/>
            <person name="Grigoriev I.V."/>
            <person name="Debuchy R."/>
            <person name="Gladieux P."/>
            <person name="Thoren M.H."/>
            <person name="Johannesson H."/>
        </authorList>
    </citation>
    <scope>NUCLEOTIDE SEQUENCE</scope>
    <source>
        <strain evidence="1">CBS 606.72</strain>
    </source>
</reference>
<evidence type="ECO:0000313" key="2">
    <source>
        <dbReference type="Proteomes" id="UP001175000"/>
    </source>
</evidence>
<comment type="caution">
    <text evidence="1">The sequence shown here is derived from an EMBL/GenBank/DDBJ whole genome shotgun (WGS) entry which is preliminary data.</text>
</comment>